<reference evidence="5 6" key="1">
    <citation type="submission" date="2020-08" db="EMBL/GenBank/DDBJ databases">
        <title>Description of novel Flavobacterium F-400 isolate.</title>
        <authorList>
            <person name="Saticioglu I."/>
            <person name="Duman M."/>
            <person name="Altun S."/>
        </authorList>
    </citation>
    <scope>NUCLEOTIDE SEQUENCE [LARGE SCALE GENOMIC DNA]</scope>
    <source>
        <strain evidence="5 6">F-400</strain>
    </source>
</reference>
<evidence type="ECO:0000256" key="1">
    <source>
        <dbReference type="ARBA" id="ARBA00004236"/>
    </source>
</evidence>
<evidence type="ECO:0000256" key="3">
    <source>
        <dbReference type="ARBA" id="ARBA00022475"/>
    </source>
</evidence>
<accession>A0ABR7JG83</accession>
<proteinExistence type="inferred from homology"/>
<protein>
    <submittedName>
        <fullName evidence="5">SdiA-regulated domain-containing protein</fullName>
    </submittedName>
</protein>
<comment type="subcellular location">
    <subcellularLocation>
        <location evidence="1">Cell membrane</location>
    </subcellularLocation>
</comment>
<dbReference type="Gene3D" id="2.120.10.30">
    <property type="entry name" value="TolB, C-terminal domain"/>
    <property type="match status" value="1"/>
</dbReference>
<comment type="similarity">
    <text evidence="2">Belongs to the YjiK family.</text>
</comment>
<sequence>MKKHWIPIIALLAGACQVDSTVLQEQFELPKKLKEVSGITFDNKAEMLWALADSGNPNKIYGLDKNGSIAKTCEITNATNTDWEDITQDKEGNIYIGDFGNNDNERKDLVIYKVDHSSLTDGETNAAYEIAFYYPEQNDFPPSKKELLYDVEGFFEHQGYFYLFTKNRSKNFDGTALLYRVPNKAGTHAAVLLGSLKTCDNYNHCAITSATISPDGAKVALLTHDKLILLEGYSNGNFLNGTQTTLELGHFSQKESAVFIDPETILIADEKAGSDGGKLYITSLKKLKSKS</sequence>
<organism evidence="5 6">
    <name type="scientific">Flavobacterium turcicum</name>
    <dbReference type="NCBI Taxonomy" id="2764718"/>
    <lineage>
        <taxon>Bacteria</taxon>
        <taxon>Pseudomonadati</taxon>
        <taxon>Bacteroidota</taxon>
        <taxon>Flavobacteriia</taxon>
        <taxon>Flavobacteriales</taxon>
        <taxon>Flavobacteriaceae</taxon>
        <taxon>Flavobacterium</taxon>
    </lineage>
</organism>
<dbReference type="InterPro" id="IPR009722">
    <property type="entry name" value="YjiK/CarP"/>
</dbReference>
<evidence type="ECO:0000313" key="6">
    <source>
        <dbReference type="Proteomes" id="UP000621670"/>
    </source>
</evidence>
<keyword evidence="6" id="KW-1185">Reference proteome</keyword>
<evidence type="ECO:0000256" key="2">
    <source>
        <dbReference type="ARBA" id="ARBA00009852"/>
    </source>
</evidence>
<keyword evidence="4" id="KW-0472">Membrane</keyword>
<comment type="caution">
    <text evidence="5">The sequence shown here is derived from an EMBL/GenBank/DDBJ whole genome shotgun (WGS) entry which is preliminary data.</text>
</comment>
<dbReference type="PROSITE" id="PS51257">
    <property type="entry name" value="PROKAR_LIPOPROTEIN"/>
    <property type="match status" value="1"/>
</dbReference>
<dbReference type="Pfam" id="PF06977">
    <property type="entry name" value="SdiA-regulated"/>
    <property type="match status" value="1"/>
</dbReference>
<dbReference type="EMBL" id="JACRUM010000003">
    <property type="protein sequence ID" value="MBC5863246.1"/>
    <property type="molecule type" value="Genomic_DNA"/>
</dbReference>
<dbReference type="Proteomes" id="UP000621670">
    <property type="component" value="Unassembled WGS sequence"/>
</dbReference>
<dbReference type="SUPFAM" id="SSF101898">
    <property type="entry name" value="NHL repeat"/>
    <property type="match status" value="1"/>
</dbReference>
<dbReference type="RefSeq" id="WP_166135041.1">
    <property type="nucleotide sequence ID" value="NZ_JAAOBY010000003.1"/>
</dbReference>
<gene>
    <name evidence="5" type="ORF">H8R26_07400</name>
</gene>
<name>A0ABR7JG83_9FLAO</name>
<evidence type="ECO:0000256" key="4">
    <source>
        <dbReference type="ARBA" id="ARBA00023136"/>
    </source>
</evidence>
<evidence type="ECO:0000313" key="5">
    <source>
        <dbReference type="EMBL" id="MBC5863246.1"/>
    </source>
</evidence>
<dbReference type="InterPro" id="IPR011042">
    <property type="entry name" value="6-blade_b-propeller_TolB-like"/>
</dbReference>
<keyword evidence="3" id="KW-1003">Cell membrane</keyword>